<gene>
    <name evidence="3" type="ordered locus">Poras_1103</name>
</gene>
<evidence type="ECO:0000256" key="2">
    <source>
        <dbReference type="SAM" id="Phobius"/>
    </source>
</evidence>
<reference evidence="4" key="1">
    <citation type="submission" date="2011-04" db="EMBL/GenBank/DDBJ databases">
        <title>The complete genome of Porphyromonas asaccharolytica DSM 20707.</title>
        <authorList>
            <person name="Lucas S."/>
            <person name="Han J."/>
            <person name="Lapidus A."/>
            <person name="Bruce D."/>
            <person name="Goodwin L."/>
            <person name="Pitluck S."/>
            <person name="Peters L."/>
            <person name="Kyrpides N."/>
            <person name="Mavromatis K."/>
            <person name="Ivanova N."/>
            <person name="Ovchinnikova G."/>
            <person name="Pagani I."/>
            <person name="Lu M."/>
            <person name="Detter J.C."/>
            <person name="Tapia R."/>
            <person name="Han C."/>
            <person name="Land M."/>
            <person name="Hauser L."/>
            <person name="Markowitz V."/>
            <person name="Cheng J.-F."/>
            <person name="Hugenholtz P."/>
            <person name="Woyke T."/>
            <person name="Wu D."/>
            <person name="Gronow S."/>
            <person name="Wellnitz S."/>
            <person name="Brambilla E."/>
            <person name="Klenk H.-P."/>
            <person name="Eisen J.A."/>
        </authorList>
    </citation>
    <scope>NUCLEOTIDE SEQUENCE [LARGE SCALE GENOMIC DNA]</scope>
    <source>
        <strain evidence="4">ATCC 25260 / DSM 20707 / VPI 4198</strain>
    </source>
</reference>
<dbReference type="Pfam" id="PF16118">
    <property type="entry name" value="DUF4834"/>
    <property type="match status" value="1"/>
</dbReference>
<dbReference type="EMBL" id="CP002689">
    <property type="protein sequence ID" value="AEE13045.1"/>
    <property type="molecule type" value="Genomic_DNA"/>
</dbReference>
<sequence length="93" mass="10843">MEFLLGLIVVIGLTYLLLRYFAPRILQWMVKRYIQQADPHVKSRQAPRKGWHSAASQQSSADAQSQQGKLDMKDIAKKKFEKDQGEYIDFEEE</sequence>
<dbReference type="STRING" id="879243.Poras_1103"/>
<keyword evidence="4" id="KW-1185">Reference proteome</keyword>
<name>F4KL33_PORAD</name>
<feature type="compositionally biased region" description="Basic residues" evidence="1">
    <location>
        <begin position="42"/>
        <end position="51"/>
    </location>
</feature>
<evidence type="ECO:0000256" key="1">
    <source>
        <dbReference type="SAM" id="MobiDB-lite"/>
    </source>
</evidence>
<dbReference type="AlphaFoldDB" id="F4KL33"/>
<dbReference type="Proteomes" id="UP000006545">
    <property type="component" value="Chromosome"/>
</dbReference>
<protein>
    <recommendedName>
        <fullName evidence="5">DUF4834 family protein</fullName>
    </recommendedName>
</protein>
<feature type="compositionally biased region" description="Low complexity" evidence="1">
    <location>
        <begin position="53"/>
        <end position="67"/>
    </location>
</feature>
<evidence type="ECO:0000313" key="3">
    <source>
        <dbReference type="EMBL" id="AEE13045.1"/>
    </source>
</evidence>
<feature type="region of interest" description="Disordered" evidence="1">
    <location>
        <begin position="41"/>
        <end position="70"/>
    </location>
</feature>
<evidence type="ECO:0000313" key="4">
    <source>
        <dbReference type="Proteomes" id="UP000006545"/>
    </source>
</evidence>
<keyword evidence="2" id="KW-1133">Transmembrane helix</keyword>
<accession>F4KL33</accession>
<proteinExistence type="predicted"/>
<dbReference type="OrthoDB" id="1014278at2"/>
<keyword evidence="2" id="KW-0812">Transmembrane</keyword>
<dbReference type="KEGG" id="pah:Poras_1103"/>
<evidence type="ECO:0008006" key="5">
    <source>
        <dbReference type="Google" id="ProtNLM"/>
    </source>
</evidence>
<keyword evidence="2" id="KW-0472">Membrane</keyword>
<dbReference type="RefSeq" id="WP_013760503.1">
    <property type="nucleotide sequence ID" value="NC_015501.1"/>
</dbReference>
<dbReference type="HOGENOM" id="CLU_2397138_0_0_10"/>
<organism evidence="3 4">
    <name type="scientific">Porphyromonas asaccharolytica (strain ATCC 25260 / DSM 20707 / BCRC 10618 / CCUG 7834 / JCM 6326 / LMG 13178 / VPI 4198 / B440)</name>
    <name type="common">Bacteroides asaccharolyticus</name>
    <dbReference type="NCBI Taxonomy" id="879243"/>
    <lineage>
        <taxon>Bacteria</taxon>
        <taxon>Pseudomonadati</taxon>
        <taxon>Bacteroidota</taxon>
        <taxon>Bacteroidia</taxon>
        <taxon>Bacteroidales</taxon>
        <taxon>Porphyromonadaceae</taxon>
        <taxon>Porphyromonas</taxon>
    </lineage>
</organism>
<feature type="transmembrane region" description="Helical" evidence="2">
    <location>
        <begin position="6"/>
        <end position="22"/>
    </location>
</feature>
<dbReference type="InterPro" id="IPR032272">
    <property type="entry name" value="DUF4834"/>
</dbReference>